<evidence type="ECO:0000313" key="10">
    <source>
        <dbReference type="Proteomes" id="UP000015105"/>
    </source>
</evidence>
<dbReference type="RefSeq" id="XP_020165335.1">
    <property type="nucleotide sequence ID" value="XM_020309746.4"/>
</dbReference>
<accession>A0A452ZIF7</accession>
<reference evidence="10" key="1">
    <citation type="journal article" date="2014" name="Science">
        <title>Ancient hybridizations among the ancestral genomes of bread wheat.</title>
        <authorList>
            <consortium name="International Wheat Genome Sequencing Consortium,"/>
            <person name="Marcussen T."/>
            <person name="Sandve S.R."/>
            <person name="Heier L."/>
            <person name="Spannagl M."/>
            <person name="Pfeifer M."/>
            <person name="Jakobsen K.S."/>
            <person name="Wulff B.B."/>
            <person name="Steuernagel B."/>
            <person name="Mayer K.F."/>
            <person name="Olsen O.A."/>
        </authorList>
    </citation>
    <scope>NUCLEOTIDE SEQUENCE [LARGE SCALE GENOMIC DNA]</scope>
    <source>
        <strain evidence="10">cv. AL8/78</strain>
    </source>
</reference>
<evidence type="ECO:0000256" key="4">
    <source>
        <dbReference type="ARBA" id="ARBA00022833"/>
    </source>
</evidence>
<dbReference type="OrthoDB" id="599181at2759"/>
<proteinExistence type="inferred from homology"/>
<keyword evidence="4 6" id="KW-0862">Zinc</keyword>
<dbReference type="InterPro" id="IPR031052">
    <property type="entry name" value="FHY3/FAR1"/>
</dbReference>
<keyword evidence="3 5" id="KW-0863">Zinc-finger</keyword>
<dbReference type="GO" id="GO:0005634">
    <property type="term" value="C:nucleus"/>
    <property type="evidence" value="ECO:0007669"/>
    <property type="project" value="UniProtKB-SubCell"/>
</dbReference>
<dbReference type="OMA" id="ELQNPCV"/>
<reference evidence="9" key="3">
    <citation type="journal article" date="2017" name="Nature">
        <title>Genome sequence of the progenitor of the wheat D genome Aegilops tauschii.</title>
        <authorList>
            <person name="Luo M.C."/>
            <person name="Gu Y.Q."/>
            <person name="Puiu D."/>
            <person name="Wang H."/>
            <person name="Twardziok S.O."/>
            <person name="Deal K.R."/>
            <person name="Huo N."/>
            <person name="Zhu T."/>
            <person name="Wang L."/>
            <person name="Wang Y."/>
            <person name="McGuire P.E."/>
            <person name="Liu S."/>
            <person name="Long H."/>
            <person name="Ramasamy R.K."/>
            <person name="Rodriguez J.C."/>
            <person name="Van S.L."/>
            <person name="Yuan L."/>
            <person name="Wang Z."/>
            <person name="Xia Z."/>
            <person name="Xiao L."/>
            <person name="Anderson O.D."/>
            <person name="Ouyang S."/>
            <person name="Liang Y."/>
            <person name="Zimin A.V."/>
            <person name="Pertea G."/>
            <person name="Qi P."/>
            <person name="Bennetzen J.L."/>
            <person name="Dai X."/>
            <person name="Dawson M.W."/>
            <person name="Muller H.G."/>
            <person name="Kugler K."/>
            <person name="Rivarola-Duarte L."/>
            <person name="Spannagl M."/>
            <person name="Mayer K.F.X."/>
            <person name="Lu F.H."/>
            <person name="Bevan M.W."/>
            <person name="Leroy P."/>
            <person name="Li P."/>
            <person name="You F.M."/>
            <person name="Sun Q."/>
            <person name="Liu Z."/>
            <person name="Lyons E."/>
            <person name="Wicker T."/>
            <person name="Salzberg S.L."/>
            <person name="Devos K.M."/>
            <person name="Dvorak J."/>
        </authorList>
    </citation>
    <scope>NUCLEOTIDE SEQUENCE [LARGE SCALE GENOMIC DNA]</scope>
    <source>
        <strain evidence="9">cv. AL8/78</strain>
    </source>
</reference>
<evidence type="ECO:0000256" key="7">
    <source>
        <dbReference type="SAM" id="MobiDB-lite"/>
    </source>
</evidence>
<dbReference type="AlphaFoldDB" id="A0A452ZIF7"/>
<dbReference type="PANTHER" id="PTHR31669:SF275">
    <property type="entry name" value="PROTEIN FAR1-RELATED SEQUENCE"/>
    <property type="match status" value="1"/>
</dbReference>
<dbReference type="KEGG" id="ats:109750795"/>
<evidence type="ECO:0000313" key="9">
    <source>
        <dbReference type="EnsemblPlants" id="AET1Gv20795000.2"/>
    </source>
</evidence>
<feature type="domain" description="SWIM-type" evidence="8">
    <location>
        <begin position="598"/>
        <end position="634"/>
    </location>
</feature>
<keyword evidence="6" id="KW-0539">Nucleus</keyword>
<dbReference type="InterPro" id="IPR018289">
    <property type="entry name" value="MULE_transposase_dom"/>
</dbReference>
<evidence type="ECO:0000256" key="5">
    <source>
        <dbReference type="PROSITE-ProRule" id="PRU00325"/>
    </source>
</evidence>
<dbReference type="InterPro" id="IPR006564">
    <property type="entry name" value="Znf_PMZ"/>
</dbReference>
<comment type="function">
    <text evidence="6">Putative transcription activator involved in regulating light control of development.</text>
</comment>
<reference evidence="9" key="4">
    <citation type="submission" date="2019-03" db="UniProtKB">
        <authorList>
            <consortium name="EnsemblPlants"/>
        </authorList>
    </citation>
    <scope>IDENTIFICATION</scope>
</reference>
<organism evidence="9 10">
    <name type="scientific">Aegilops tauschii subsp. strangulata</name>
    <name type="common">Goatgrass</name>
    <dbReference type="NCBI Taxonomy" id="200361"/>
    <lineage>
        <taxon>Eukaryota</taxon>
        <taxon>Viridiplantae</taxon>
        <taxon>Streptophyta</taxon>
        <taxon>Embryophyta</taxon>
        <taxon>Tracheophyta</taxon>
        <taxon>Spermatophyta</taxon>
        <taxon>Magnoliopsida</taxon>
        <taxon>Liliopsida</taxon>
        <taxon>Poales</taxon>
        <taxon>Poaceae</taxon>
        <taxon>BOP clade</taxon>
        <taxon>Pooideae</taxon>
        <taxon>Triticodae</taxon>
        <taxon>Triticeae</taxon>
        <taxon>Triticinae</taxon>
        <taxon>Aegilops</taxon>
    </lineage>
</organism>
<feature type="compositionally biased region" description="Low complexity" evidence="7">
    <location>
        <begin position="62"/>
        <end position="74"/>
    </location>
</feature>
<evidence type="ECO:0000256" key="2">
    <source>
        <dbReference type="ARBA" id="ARBA00022723"/>
    </source>
</evidence>
<keyword evidence="2 6" id="KW-0479">Metal-binding</keyword>
<keyword evidence="10" id="KW-1185">Reference proteome</keyword>
<evidence type="ECO:0000256" key="6">
    <source>
        <dbReference type="RuleBase" id="RU367018"/>
    </source>
</evidence>
<reference evidence="9" key="5">
    <citation type="journal article" date="2021" name="G3 (Bethesda)">
        <title>Aegilops tauschii genome assembly Aet v5.0 features greater sequence contiguity and improved annotation.</title>
        <authorList>
            <person name="Wang L."/>
            <person name="Zhu T."/>
            <person name="Rodriguez J.C."/>
            <person name="Deal K.R."/>
            <person name="Dubcovsky J."/>
            <person name="McGuire P.E."/>
            <person name="Lux T."/>
            <person name="Spannagl M."/>
            <person name="Mayer K.F.X."/>
            <person name="Baldrich P."/>
            <person name="Meyers B.C."/>
            <person name="Huo N."/>
            <person name="Gu Y.Q."/>
            <person name="Zhou H."/>
            <person name="Devos K.M."/>
            <person name="Bennetzen J.L."/>
            <person name="Unver T."/>
            <person name="Budak H."/>
            <person name="Gulick P.J."/>
            <person name="Galiba G."/>
            <person name="Kalapos B."/>
            <person name="Nelson D.R."/>
            <person name="Li P."/>
            <person name="You F.M."/>
            <person name="Luo M.C."/>
            <person name="Dvorak J."/>
        </authorList>
    </citation>
    <scope>NUCLEOTIDE SEQUENCE [LARGE SCALE GENOMIC DNA]</scope>
    <source>
        <strain evidence="9">cv. AL8/78</strain>
    </source>
</reference>
<comment type="similarity">
    <text evidence="1 6">Belongs to the FHY3/FAR1 family.</text>
</comment>
<evidence type="ECO:0000256" key="3">
    <source>
        <dbReference type="ARBA" id="ARBA00022771"/>
    </source>
</evidence>
<dbReference type="InterPro" id="IPR007527">
    <property type="entry name" value="Znf_SWIM"/>
</dbReference>
<comment type="subcellular location">
    <subcellularLocation>
        <location evidence="6">Nucleus</location>
    </subcellularLocation>
</comment>
<evidence type="ECO:0000259" key="8">
    <source>
        <dbReference type="PROSITE" id="PS50966"/>
    </source>
</evidence>
<dbReference type="GO" id="GO:0006355">
    <property type="term" value="P:regulation of DNA-templated transcription"/>
    <property type="evidence" value="ECO:0007669"/>
    <property type="project" value="UniProtKB-UniRule"/>
</dbReference>
<dbReference type="Pfam" id="PF10551">
    <property type="entry name" value="MULE"/>
    <property type="match status" value="1"/>
</dbReference>
<dbReference type="PANTHER" id="PTHR31669">
    <property type="entry name" value="PROTEIN FAR1-RELATED SEQUENCE 10-RELATED"/>
    <property type="match status" value="1"/>
</dbReference>
<dbReference type="PROSITE" id="PS50966">
    <property type="entry name" value="ZF_SWIM"/>
    <property type="match status" value="1"/>
</dbReference>
<dbReference type="EnsemblPlants" id="AET1Gv20795000.2">
    <property type="protein sequence ID" value="AET1Gv20795000.2"/>
    <property type="gene ID" value="AET1Gv20795000"/>
</dbReference>
<dbReference type="GeneID" id="109750795"/>
<dbReference type="STRING" id="200361.A0A452ZIF7"/>
<reference evidence="10" key="2">
    <citation type="journal article" date="2017" name="Nat. Plants">
        <title>The Aegilops tauschii genome reveals multiple impacts of transposons.</title>
        <authorList>
            <person name="Zhao G."/>
            <person name="Zou C."/>
            <person name="Li K."/>
            <person name="Wang K."/>
            <person name="Li T."/>
            <person name="Gao L."/>
            <person name="Zhang X."/>
            <person name="Wang H."/>
            <person name="Yang Z."/>
            <person name="Liu X."/>
            <person name="Jiang W."/>
            <person name="Mao L."/>
            <person name="Kong X."/>
            <person name="Jiao Y."/>
            <person name="Jia J."/>
        </authorList>
    </citation>
    <scope>NUCLEOTIDE SEQUENCE [LARGE SCALE GENOMIC DNA]</scope>
    <source>
        <strain evidence="10">cv. AL8/78</strain>
    </source>
</reference>
<sequence length="721" mass="82555">MDGYTIISSDQEQPVIGADWSSGALSDELEIHANSADLSLQLAEEQSQLHDILGINEMPINDTGSASDSDGSSGNETDKEPGKYFYPGFDELVDPRPPEVGMRFPTLEDATRYYSAHALLSGFVAIRGPNFMRKKFHVECNRSRKLAPSQDLKRKREVYSVNKAQCEARAVVKPVKGQWEFTSVRSEHNHPLCPSPSLTKFFLSCKHMSAEEKSFLRALQQSSIHPKKAMKIFKRMRGILGSLPFNTKDANTSQCAEQQGKPNSDVETTVKHLKELELQNPCVSITMQTDEDSIVRSLFWTDARSRLDYEIFGDVLSFDTTYSTISHNMLFTSISGMNEHGRTLVFGYALLQDRKAETFKWMFQTFFHVMGRKMPRAIITDQDEAIAKAISEVMPQVKHRFCKFHVMRKAREMLGGFIAARGNISSELRALVNNSLTEAEFEEGWAALIEMYSASENEYLQLLWETRKEWVPVYFREDFYPFVETTGCCEGANSLFKDYVLPKDRIEKFLERYEDVQERIMETDDEDRLQSRTEPSCFSMQPIEKHAARIYTRQIFLKVQRELLHSTAFNVQEIQTGTVYRLEKVSAYENPEFDRNSFELLVEPSTNAIKCECAKFTRDGIPCCHIFRLFTQFGVNEIPGQYIAPRWTAKFKEEQMKQYREKCLDSRGMDQSENSMRYAMLLSKVADIGKEICGDGSKCDKFRLELDTIQGKTGKGGIKNT</sequence>
<dbReference type="Proteomes" id="UP000015105">
    <property type="component" value="Chromosome 1D"/>
</dbReference>
<evidence type="ECO:0000256" key="1">
    <source>
        <dbReference type="ARBA" id="ARBA00005889"/>
    </source>
</evidence>
<feature type="region of interest" description="Disordered" evidence="7">
    <location>
        <begin position="57"/>
        <end position="83"/>
    </location>
</feature>
<dbReference type="SMART" id="SM00575">
    <property type="entry name" value="ZnF_PMZ"/>
    <property type="match status" value="1"/>
</dbReference>
<protein>
    <recommendedName>
        <fullName evidence="6">Protein FAR1-RELATED SEQUENCE</fullName>
    </recommendedName>
</protein>
<name>A0A452ZIF7_AEGTS</name>
<dbReference type="Gramene" id="AET1Gv20795000.2">
    <property type="protein sequence ID" value="AET1Gv20795000.2"/>
    <property type="gene ID" value="AET1Gv20795000"/>
</dbReference>
<dbReference type="GO" id="GO:0008270">
    <property type="term" value="F:zinc ion binding"/>
    <property type="evidence" value="ECO:0007669"/>
    <property type="project" value="UniProtKB-UniRule"/>
</dbReference>